<feature type="region of interest" description="Disordered" evidence="1">
    <location>
        <begin position="1"/>
        <end position="37"/>
    </location>
</feature>
<reference evidence="3" key="1">
    <citation type="journal article" date="2019" name="Int. J. Syst. Evol. Microbiol.">
        <title>The Global Catalogue of Microorganisms (GCM) 10K type strain sequencing project: providing services to taxonomists for standard genome sequencing and annotation.</title>
        <authorList>
            <consortium name="The Broad Institute Genomics Platform"/>
            <consortium name="The Broad Institute Genome Sequencing Center for Infectious Disease"/>
            <person name="Wu L."/>
            <person name="Ma J."/>
        </authorList>
    </citation>
    <scope>NUCLEOTIDE SEQUENCE [LARGE SCALE GENOMIC DNA]</scope>
    <source>
        <strain evidence="3">CGMCC 1.7064</strain>
    </source>
</reference>
<evidence type="ECO:0000313" key="3">
    <source>
        <dbReference type="Proteomes" id="UP000642509"/>
    </source>
</evidence>
<dbReference type="RefSeq" id="WP_188806348.1">
    <property type="nucleotide sequence ID" value="NZ_BAAAOU010000009.1"/>
</dbReference>
<protein>
    <submittedName>
        <fullName evidence="2">Uncharacterized protein</fullName>
    </submittedName>
</protein>
<evidence type="ECO:0000256" key="1">
    <source>
        <dbReference type="SAM" id="MobiDB-lite"/>
    </source>
</evidence>
<dbReference type="Proteomes" id="UP000642509">
    <property type="component" value="Unassembled WGS sequence"/>
</dbReference>
<gene>
    <name evidence="2" type="ORF">GCM10010977_23760</name>
</gene>
<proteinExistence type="predicted"/>
<name>A0ABQ2M5J2_9MICC</name>
<comment type="caution">
    <text evidence="2">The sequence shown here is derived from an EMBL/GenBank/DDBJ whole genome shotgun (WGS) entry which is preliminary data.</text>
</comment>
<sequence>MTESSEPFEPSQPAEWTPASTGDPAADQILSGLTGAGELSPDEEIAAYREALDALAQLLEEQPRLPGLS</sequence>
<accession>A0ABQ2M5J2</accession>
<keyword evidence="3" id="KW-1185">Reference proteome</keyword>
<dbReference type="EMBL" id="BMLQ01000006">
    <property type="protein sequence ID" value="GGO47146.1"/>
    <property type="molecule type" value="Genomic_DNA"/>
</dbReference>
<evidence type="ECO:0000313" key="2">
    <source>
        <dbReference type="EMBL" id="GGO47146.1"/>
    </source>
</evidence>
<organism evidence="2 3">
    <name type="scientific">Citricoccus zhacaiensis</name>
    <dbReference type="NCBI Taxonomy" id="489142"/>
    <lineage>
        <taxon>Bacteria</taxon>
        <taxon>Bacillati</taxon>
        <taxon>Actinomycetota</taxon>
        <taxon>Actinomycetes</taxon>
        <taxon>Micrococcales</taxon>
        <taxon>Micrococcaceae</taxon>
        <taxon>Citricoccus</taxon>
    </lineage>
</organism>